<dbReference type="PANTHER" id="PTHR43806">
    <property type="entry name" value="PEPTIDASE S8"/>
    <property type="match status" value="1"/>
</dbReference>
<dbReference type="PRINTS" id="PR00723">
    <property type="entry name" value="SUBTILISIN"/>
</dbReference>
<dbReference type="InterPro" id="IPR000209">
    <property type="entry name" value="Peptidase_S8/S53_dom"/>
</dbReference>
<evidence type="ECO:0000256" key="2">
    <source>
        <dbReference type="ARBA" id="ARBA00022670"/>
    </source>
</evidence>
<feature type="active site" description="Charge relay system" evidence="5 6">
    <location>
        <position position="221"/>
    </location>
</feature>
<accession>A0A1H1GRZ4</accession>
<evidence type="ECO:0000256" key="5">
    <source>
        <dbReference type="PIRSR" id="PIRSR615500-1"/>
    </source>
</evidence>
<dbReference type="InterPro" id="IPR023828">
    <property type="entry name" value="Peptidase_S8_Ser-AS"/>
</dbReference>
<feature type="region of interest" description="Disordered" evidence="8">
    <location>
        <begin position="386"/>
        <end position="417"/>
    </location>
</feature>
<keyword evidence="12" id="KW-1185">Reference proteome</keyword>
<dbReference type="SUPFAM" id="SSF52743">
    <property type="entry name" value="Subtilisin-like"/>
    <property type="match status" value="1"/>
</dbReference>
<feature type="region of interest" description="Disordered" evidence="8">
    <location>
        <begin position="329"/>
        <end position="354"/>
    </location>
</feature>
<evidence type="ECO:0000256" key="7">
    <source>
        <dbReference type="RuleBase" id="RU003355"/>
    </source>
</evidence>
<evidence type="ECO:0000313" key="11">
    <source>
        <dbReference type="EMBL" id="SDR15992.1"/>
    </source>
</evidence>
<evidence type="ECO:0000256" key="3">
    <source>
        <dbReference type="ARBA" id="ARBA00022801"/>
    </source>
</evidence>
<reference evidence="12" key="1">
    <citation type="submission" date="2016-10" db="EMBL/GenBank/DDBJ databases">
        <authorList>
            <person name="Varghese N."/>
            <person name="Submissions S."/>
        </authorList>
    </citation>
    <scope>NUCLEOTIDE SEQUENCE [LARGE SCALE GENOMIC DNA]</scope>
    <source>
        <strain evidence="12">DSM 45459</strain>
    </source>
</reference>
<dbReference type="AlphaFoldDB" id="A0A1H1GRZ4"/>
<dbReference type="PROSITE" id="PS00137">
    <property type="entry name" value="SUBTILASE_HIS"/>
    <property type="match status" value="1"/>
</dbReference>
<dbReference type="InterPro" id="IPR015500">
    <property type="entry name" value="Peptidase_S8_subtilisin-rel"/>
</dbReference>
<feature type="active site" description="Charge relay system" evidence="5 6">
    <location>
        <position position="426"/>
    </location>
</feature>
<evidence type="ECO:0000259" key="10">
    <source>
        <dbReference type="Pfam" id="PF00082"/>
    </source>
</evidence>
<keyword evidence="4 6" id="KW-0720">Serine protease</keyword>
<dbReference type="PROSITE" id="PS51892">
    <property type="entry name" value="SUBTILASE"/>
    <property type="match status" value="1"/>
</dbReference>
<feature type="region of interest" description="Disordered" evidence="8">
    <location>
        <begin position="98"/>
        <end position="150"/>
    </location>
</feature>
<protein>
    <submittedName>
        <fullName evidence="11">Serine protease, subtilisin family</fullName>
    </submittedName>
</protein>
<feature type="signal peptide" evidence="9">
    <location>
        <begin position="1"/>
        <end position="30"/>
    </location>
</feature>
<keyword evidence="9" id="KW-0732">Signal</keyword>
<evidence type="ECO:0000313" key="12">
    <source>
        <dbReference type="Proteomes" id="UP000199301"/>
    </source>
</evidence>
<dbReference type="GO" id="GO:0004252">
    <property type="term" value="F:serine-type endopeptidase activity"/>
    <property type="evidence" value="ECO:0007669"/>
    <property type="project" value="UniProtKB-UniRule"/>
</dbReference>
<dbReference type="STRING" id="995062.SAMN04489718_3836"/>
<dbReference type="PROSITE" id="PS00138">
    <property type="entry name" value="SUBTILASE_SER"/>
    <property type="match status" value="1"/>
</dbReference>
<dbReference type="PROSITE" id="PS00136">
    <property type="entry name" value="SUBTILASE_ASP"/>
    <property type="match status" value="1"/>
</dbReference>
<evidence type="ECO:0000256" key="8">
    <source>
        <dbReference type="SAM" id="MobiDB-lite"/>
    </source>
</evidence>
<comment type="similarity">
    <text evidence="1 6 7">Belongs to the peptidase S8 family.</text>
</comment>
<evidence type="ECO:0000256" key="9">
    <source>
        <dbReference type="SAM" id="SignalP"/>
    </source>
</evidence>
<feature type="domain" description="Peptidase S8/S53" evidence="10">
    <location>
        <begin position="170"/>
        <end position="459"/>
    </location>
</feature>
<dbReference type="Pfam" id="PF00082">
    <property type="entry name" value="Peptidase_S8"/>
    <property type="match status" value="1"/>
</dbReference>
<keyword evidence="3 6" id="KW-0378">Hydrolase</keyword>
<feature type="chain" id="PRO_5011467421" evidence="9">
    <location>
        <begin position="31"/>
        <end position="503"/>
    </location>
</feature>
<feature type="compositionally biased region" description="Polar residues" evidence="8">
    <location>
        <begin position="329"/>
        <end position="345"/>
    </location>
</feature>
<evidence type="ECO:0000256" key="4">
    <source>
        <dbReference type="ARBA" id="ARBA00022825"/>
    </source>
</evidence>
<dbReference type="Gene3D" id="3.40.50.200">
    <property type="entry name" value="Peptidase S8/S53 domain"/>
    <property type="match status" value="1"/>
</dbReference>
<dbReference type="RefSeq" id="WP_245695910.1">
    <property type="nucleotide sequence ID" value="NZ_FNKO01000002.1"/>
</dbReference>
<dbReference type="InterPro" id="IPR036852">
    <property type="entry name" value="Peptidase_S8/S53_dom_sf"/>
</dbReference>
<dbReference type="GO" id="GO:0006508">
    <property type="term" value="P:proteolysis"/>
    <property type="evidence" value="ECO:0007669"/>
    <property type="project" value="UniProtKB-KW"/>
</dbReference>
<feature type="active site" description="Charge relay system" evidence="5 6">
    <location>
        <position position="179"/>
    </location>
</feature>
<name>A0A1H1GRZ4_9ACTN</name>
<sequence>MSSKQLGLRPLRILGSALALTMLVPATAAAAPRTAPADSTPAHFIVVGPSEGGLERTAESVRAADGTVTQRWPEIGVLLAGSTAPDFAARVRGEPGVRAAGASRNLAEKLPDEQRSSPADVGREQAVETVDPSRGPQASQDPQQGRDPLSEQQWDMRMIGAPAAHEIGNGSGATVGVLDSGIDPDHPDLAPNIDAERSVGCTDNGVPDRSKEAWTPSTSYHGTHVAGSVAAARNDVGIAGVAPEADLVSIKVVNDEGFIYPSAAICGFMWAAQHGVDVTNSSYFVDPWYLWCANNPDQAAVAEAVRRAVGYASDHDVVNTVAAGNSGWNLSQPIHDTNSPNNGGPTQDRWAGPGCEVLPAELPGTVSVSAVGPERSKSFYSNHGINSIDVTAPGGDSRQDADTPSGNGEVLSTLPDGEWGYAQGTSMASPHAAGVAALIRAEHPEWSSERVVSALRGQADTIPCPKNYDTDGDGTRDAKCQGGATGAGFHGAGLVDALEAVRG</sequence>
<dbReference type="EMBL" id="FNKO01000002">
    <property type="protein sequence ID" value="SDR15992.1"/>
    <property type="molecule type" value="Genomic_DNA"/>
</dbReference>
<dbReference type="InterPro" id="IPR023827">
    <property type="entry name" value="Peptidase_S8_Asp-AS"/>
</dbReference>
<keyword evidence="2 6" id="KW-0645">Protease</keyword>
<gene>
    <name evidence="11" type="ORF">SAMN04489718_3836</name>
</gene>
<feature type="region of interest" description="Disordered" evidence="8">
    <location>
        <begin position="190"/>
        <end position="220"/>
    </location>
</feature>
<organism evidence="11 12">
    <name type="scientific">Actinopolyspora saharensis</name>
    <dbReference type="NCBI Taxonomy" id="995062"/>
    <lineage>
        <taxon>Bacteria</taxon>
        <taxon>Bacillati</taxon>
        <taxon>Actinomycetota</taxon>
        <taxon>Actinomycetes</taxon>
        <taxon>Actinopolysporales</taxon>
        <taxon>Actinopolysporaceae</taxon>
        <taxon>Actinopolyspora</taxon>
    </lineage>
</organism>
<dbReference type="InterPro" id="IPR022398">
    <property type="entry name" value="Peptidase_S8_His-AS"/>
</dbReference>
<feature type="compositionally biased region" description="Basic and acidic residues" evidence="8">
    <location>
        <begin position="106"/>
        <end position="126"/>
    </location>
</feature>
<evidence type="ECO:0000256" key="1">
    <source>
        <dbReference type="ARBA" id="ARBA00011073"/>
    </source>
</evidence>
<dbReference type="Proteomes" id="UP000199301">
    <property type="component" value="Unassembled WGS sequence"/>
</dbReference>
<evidence type="ECO:0000256" key="6">
    <source>
        <dbReference type="PROSITE-ProRule" id="PRU01240"/>
    </source>
</evidence>
<proteinExistence type="inferred from homology"/>
<dbReference type="InterPro" id="IPR050131">
    <property type="entry name" value="Peptidase_S8_subtilisin-like"/>
</dbReference>
<dbReference type="PANTHER" id="PTHR43806:SF11">
    <property type="entry name" value="CEREVISIN-RELATED"/>
    <property type="match status" value="1"/>
</dbReference>